<dbReference type="Gene3D" id="2.40.50.100">
    <property type="match status" value="1"/>
</dbReference>
<accession>A0AA41Y5K0</accession>
<comment type="subcellular location">
    <subcellularLocation>
        <location evidence="1">Cell envelope</location>
    </subcellularLocation>
</comment>
<feature type="domain" description="Multidrug resistance protein MdtA-like C-terminal permuted SH3" evidence="7">
    <location>
        <begin position="293"/>
        <end position="346"/>
    </location>
</feature>
<dbReference type="Gene3D" id="2.40.30.170">
    <property type="match status" value="1"/>
</dbReference>
<dbReference type="NCBIfam" id="TIGR01730">
    <property type="entry name" value="RND_mfp"/>
    <property type="match status" value="1"/>
</dbReference>
<dbReference type="Pfam" id="PF25967">
    <property type="entry name" value="RND-MFP_C"/>
    <property type="match status" value="1"/>
</dbReference>
<proteinExistence type="inferred from homology"/>
<keyword evidence="10" id="KW-1185">Reference proteome</keyword>
<evidence type="ECO:0000256" key="4">
    <source>
        <dbReference type="SAM" id="Phobius"/>
    </source>
</evidence>
<evidence type="ECO:0000313" key="9">
    <source>
        <dbReference type="EMBL" id="MCW0482334.1"/>
    </source>
</evidence>
<keyword evidence="4" id="KW-0472">Membrane</keyword>
<feature type="domain" description="Multidrug resistance protein MdtA-like alpha-helical hairpin" evidence="5">
    <location>
        <begin position="102"/>
        <end position="171"/>
    </location>
</feature>
<feature type="transmembrane region" description="Helical" evidence="4">
    <location>
        <begin position="6"/>
        <end position="25"/>
    </location>
</feature>
<evidence type="ECO:0000259" key="5">
    <source>
        <dbReference type="Pfam" id="PF25876"/>
    </source>
</evidence>
<dbReference type="SUPFAM" id="SSF111369">
    <property type="entry name" value="HlyD-like secretion proteins"/>
    <property type="match status" value="1"/>
</dbReference>
<evidence type="ECO:0000256" key="1">
    <source>
        <dbReference type="ARBA" id="ARBA00004196"/>
    </source>
</evidence>
<dbReference type="Gene3D" id="1.10.287.470">
    <property type="entry name" value="Helix hairpin bin"/>
    <property type="match status" value="1"/>
</dbReference>
<organism evidence="9 10">
    <name type="scientific">Gaoshiqia sediminis</name>
    <dbReference type="NCBI Taxonomy" id="2986998"/>
    <lineage>
        <taxon>Bacteria</taxon>
        <taxon>Pseudomonadati</taxon>
        <taxon>Bacteroidota</taxon>
        <taxon>Bacteroidia</taxon>
        <taxon>Marinilabiliales</taxon>
        <taxon>Prolixibacteraceae</taxon>
        <taxon>Gaoshiqia</taxon>
    </lineage>
</organism>
<comment type="caution">
    <text evidence="9">The sequence shown here is derived from an EMBL/GenBank/DDBJ whole genome shotgun (WGS) entry which is preliminary data.</text>
</comment>
<dbReference type="PANTHER" id="PTHR30469">
    <property type="entry name" value="MULTIDRUG RESISTANCE PROTEIN MDTA"/>
    <property type="match status" value="1"/>
</dbReference>
<dbReference type="Proteomes" id="UP001163821">
    <property type="component" value="Unassembled WGS sequence"/>
</dbReference>
<gene>
    <name evidence="9" type="ORF">N2K84_06305</name>
</gene>
<keyword evidence="4" id="KW-0812">Transmembrane</keyword>
<dbReference type="Gene3D" id="6.20.50.140">
    <property type="match status" value="1"/>
</dbReference>
<comment type="similarity">
    <text evidence="2">Belongs to the membrane fusion protein (MFP) (TC 8.A.1) family.</text>
</comment>
<feature type="domain" description="YknX-like beta-barrel" evidence="8">
    <location>
        <begin position="211"/>
        <end position="286"/>
    </location>
</feature>
<dbReference type="GO" id="GO:1990281">
    <property type="term" value="C:efflux pump complex"/>
    <property type="evidence" value="ECO:0007669"/>
    <property type="project" value="TreeGrafter"/>
</dbReference>
<protein>
    <submittedName>
        <fullName evidence="9">Efflux RND transporter periplasmic adaptor subunit</fullName>
    </submittedName>
</protein>
<name>A0AA41Y5K0_9BACT</name>
<evidence type="ECO:0000259" key="8">
    <source>
        <dbReference type="Pfam" id="PF25990"/>
    </source>
</evidence>
<dbReference type="AlphaFoldDB" id="A0AA41Y5K0"/>
<keyword evidence="4" id="KW-1133">Transmembrane helix</keyword>
<evidence type="ECO:0000259" key="6">
    <source>
        <dbReference type="Pfam" id="PF25917"/>
    </source>
</evidence>
<dbReference type="InterPro" id="IPR006143">
    <property type="entry name" value="RND_pump_MFP"/>
</dbReference>
<dbReference type="InterPro" id="IPR058636">
    <property type="entry name" value="Beta-barrel_YknX"/>
</dbReference>
<reference evidence="9" key="1">
    <citation type="submission" date="2022-10" db="EMBL/GenBank/DDBJ databases">
        <title>Gaoshiqiia sediminis gen. nov., sp. nov., isolated from coastal sediment.</title>
        <authorList>
            <person name="Yu W.X."/>
            <person name="Mu D.S."/>
            <person name="Du J.Z."/>
            <person name="Liang Y.Q."/>
        </authorList>
    </citation>
    <scope>NUCLEOTIDE SEQUENCE</scope>
    <source>
        <strain evidence="9">A06</strain>
    </source>
</reference>
<dbReference type="Pfam" id="PF25876">
    <property type="entry name" value="HH_MFP_RND"/>
    <property type="match status" value="1"/>
</dbReference>
<dbReference type="InterPro" id="IPR058624">
    <property type="entry name" value="MdtA-like_HH"/>
</dbReference>
<evidence type="ECO:0000313" key="10">
    <source>
        <dbReference type="Proteomes" id="UP001163821"/>
    </source>
</evidence>
<evidence type="ECO:0000256" key="3">
    <source>
        <dbReference type="ARBA" id="ARBA00022448"/>
    </source>
</evidence>
<dbReference type="PANTHER" id="PTHR30469:SF33">
    <property type="entry name" value="SLR1207 PROTEIN"/>
    <property type="match status" value="1"/>
</dbReference>
<dbReference type="RefSeq" id="WP_282590937.1">
    <property type="nucleotide sequence ID" value="NZ_JAPAAF010000006.1"/>
</dbReference>
<dbReference type="GO" id="GO:0015562">
    <property type="term" value="F:efflux transmembrane transporter activity"/>
    <property type="evidence" value="ECO:0007669"/>
    <property type="project" value="TreeGrafter"/>
</dbReference>
<dbReference type="EMBL" id="JAPAAF010000006">
    <property type="protein sequence ID" value="MCW0482334.1"/>
    <property type="molecule type" value="Genomic_DNA"/>
</dbReference>
<dbReference type="InterPro" id="IPR058627">
    <property type="entry name" value="MdtA-like_C"/>
</dbReference>
<sequence length="350" mass="39183">MKKSYWLIVLLILIAALFFVWFYVFKPNDKNEKKIQTTEVVRRDIGSTVLATGIIKPQVGAEVKVGSRVSGVVKKLRANIGDYVQAGQVIAELDNAELQAKLNQNIAAMNKAEADYEYAKLNLDRQKSLLEQNYISQQQYDIAENTFKISGTQLKQAEANVEVAKVQLSYTTIYALTSGIISSVSTQEGETVLAGLSAPTFVNIIDLNRLEVQVYVDETDIGKIFTGQEVTFTVDTYTDTDFKGKVTAIYPKAVIQDNVVNYIVVVEIEDFQDKILRPEMTTTVTIYLESRKDVLTVPSRAITREKGERFVTVVDGDARINKKIKTGWYDSSYTEVTEGLKEGETILLPE</sequence>
<feature type="domain" description="Multidrug resistance protein MdtA-like barrel-sandwich hybrid" evidence="6">
    <location>
        <begin position="62"/>
        <end position="201"/>
    </location>
</feature>
<dbReference type="Pfam" id="PF25990">
    <property type="entry name" value="Beta-barrel_YknX"/>
    <property type="match status" value="1"/>
</dbReference>
<evidence type="ECO:0000259" key="7">
    <source>
        <dbReference type="Pfam" id="PF25967"/>
    </source>
</evidence>
<dbReference type="Pfam" id="PF25917">
    <property type="entry name" value="BSH_RND"/>
    <property type="match status" value="1"/>
</dbReference>
<keyword evidence="3" id="KW-0813">Transport</keyword>
<evidence type="ECO:0000256" key="2">
    <source>
        <dbReference type="ARBA" id="ARBA00009477"/>
    </source>
</evidence>
<dbReference type="InterPro" id="IPR058625">
    <property type="entry name" value="MdtA-like_BSH"/>
</dbReference>